<dbReference type="PANTHER" id="PTHR46236">
    <property type="entry name" value="TRAF-LIKE SUPERFAMILY PROTEIN"/>
    <property type="match status" value="1"/>
</dbReference>
<organism evidence="1 2">
    <name type="scientific">Microthlaspi erraticum</name>
    <dbReference type="NCBI Taxonomy" id="1685480"/>
    <lineage>
        <taxon>Eukaryota</taxon>
        <taxon>Viridiplantae</taxon>
        <taxon>Streptophyta</taxon>
        <taxon>Embryophyta</taxon>
        <taxon>Tracheophyta</taxon>
        <taxon>Spermatophyta</taxon>
        <taxon>Magnoliopsida</taxon>
        <taxon>eudicotyledons</taxon>
        <taxon>Gunneridae</taxon>
        <taxon>Pentapetalae</taxon>
        <taxon>rosids</taxon>
        <taxon>malvids</taxon>
        <taxon>Brassicales</taxon>
        <taxon>Brassicaceae</taxon>
        <taxon>Coluteocarpeae</taxon>
        <taxon>Microthlaspi</taxon>
    </lineage>
</organism>
<keyword evidence="2" id="KW-1185">Reference proteome</keyword>
<dbReference type="InterPro" id="IPR050804">
    <property type="entry name" value="MCC"/>
</dbReference>
<evidence type="ECO:0000313" key="2">
    <source>
        <dbReference type="Proteomes" id="UP000467841"/>
    </source>
</evidence>
<dbReference type="Proteomes" id="UP000467841">
    <property type="component" value="Unassembled WGS sequence"/>
</dbReference>
<accession>A0A6D2KUT9</accession>
<reference evidence="1" key="1">
    <citation type="submission" date="2020-01" db="EMBL/GenBank/DDBJ databases">
        <authorList>
            <person name="Mishra B."/>
        </authorList>
    </citation>
    <scope>NUCLEOTIDE SEQUENCE [LARGE SCALE GENOMIC DNA]</scope>
</reference>
<dbReference type="PANTHER" id="PTHR46236:SF2">
    <property type="entry name" value="PHOSPHOLIPASE-LIKE PROTEIN (PEARLI 4) FAMILY PROTEIN"/>
    <property type="match status" value="1"/>
</dbReference>
<name>A0A6D2KUT9_9BRAS</name>
<dbReference type="OrthoDB" id="1108302at2759"/>
<sequence length="161" mass="19058">MMHMKWIGDSDDETVEVINGFQVPSSQVKQVRRIFEKHPSTASDFRPKSQQLKKAYIDILLDLIGTLCRWPHELTDEDLDEAHNSISDLEDVGFKLYWLKMKLWKVYVKKKQEKESSVRIRKLQEEVEKQKLVLLYFENELKIEKDVIADTRAPLYFSDVV</sequence>
<evidence type="ECO:0000313" key="1">
    <source>
        <dbReference type="EMBL" id="CAA7060675.1"/>
    </source>
</evidence>
<dbReference type="AlphaFoldDB" id="A0A6D2KUT9"/>
<dbReference type="EMBL" id="CACVBM020001829">
    <property type="protein sequence ID" value="CAA7060675.1"/>
    <property type="molecule type" value="Genomic_DNA"/>
</dbReference>
<proteinExistence type="predicted"/>
<comment type="caution">
    <text evidence="1">The sequence shown here is derived from an EMBL/GenBank/DDBJ whole genome shotgun (WGS) entry which is preliminary data.</text>
</comment>
<protein>
    <submittedName>
        <fullName evidence="1">Uncharacterized protein</fullName>
    </submittedName>
</protein>
<gene>
    <name evidence="1" type="ORF">MERR_LOCUS47911</name>
</gene>